<feature type="transmembrane region" description="Helical" evidence="4">
    <location>
        <begin position="143"/>
        <end position="162"/>
    </location>
</feature>
<keyword evidence="1" id="KW-0677">Repeat</keyword>
<reference evidence="5 6" key="1">
    <citation type="submission" date="2018-12" db="EMBL/GenBank/DDBJ databases">
        <title>Dyella dinghuensis sp. nov. DHOA06 and Dyella choica sp. nov. 4M-K27, isolated from forest soil.</title>
        <authorList>
            <person name="Qiu L.-H."/>
            <person name="Gao Z.-H."/>
        </authorList>
    </citation>
    <scope>NUCLEOTIDE SEQUENCE [LARGE SCALE GENOMIC DNA]</scope>
    <source>
        <strain evidence="5 6">DHOA06</strain>
    </source>
</reference>
<evidence type="ECO:0000256" key="4">
    <source>
        <dbReference type="SAM" id="Phobius"/>
    </source>
</evidence>
<feature type="transmembrane region" description="Helical" evidence="4">
    <location>
        <begin position="384"/>
        <end position="402"/>
    </location>
</feature>
<feature type="transmembrane region" description="Helical" evidence="4">
    <location>
        <begin position="174"/>
        <end position="204"/>
    </location>
</feature>
<dbReference type="InterPro" id="IPR052346">
    <property type="entry name" value="O-mannosyl-transferase_TMTC"/>
</dbReference>
<keyword evidence="4" id="KW-1133">Transmembrane helix</keyword>
<feature type="region of interest" description="Disordered" evidence="3">
    <location>
        <begin position="577"/>
        <end position="604"/>
    </location>
</feature>
<feature type="transmembrane region" description="Helical" evidence="4">
    <location>
        <begin position="120"/>
        <end position="137"/>
    </location>
</feature>
<dbReference type="SUPFAM" id="SSF48452">
    <property type="entry name" value="TPR-like"/>
    <property type="match status" value="1"/>
</dbReference>
<evidence type="ECO:0008006" key="7">
    <source>
        <dbReference type="Google" id="ProtNLM"/>
    </source>
</evidence>
<gene>
    <name evidence="5" type="ORF">EKH79_15520</name>
</gene>
<dbReference type="AlphaFoldDB" id="A0A3S0RCU2"/>
<organism evidence="5 6">
    <name type="scientific">Dyella dinghuensis</name>
    <dbReference type="NCBI Taxonomy" id="1920169"/>
    <lineage>
        <taxon>Bacteria</taxon>
        <taxon>Pseudomonadati</taxon>
        <taxon>Pseudomonadota</taxon>
        <taxon>Gammaproteobacteria</taxon>
        <taxon>Lysobacterales</taxon>
        <taxon>Rhodanobacteraceae</taxon>
        <taxon>Dyella</taxon>
    </lineage>
</organism>
<evidence type="ECO:0000313" key="5">
    <source>
        <dbReference type="EMBL" id="RUL62288.1"/>
    </source>
</evidence>
<sequence length="604" mass="67847">MRNWAIYSVAGLLLAVVAFTYWPVVHFDFVWDDWQSFHDTSWLRQGGDWRHYIFRDFNDWTTYFRPLVIAFLALQVHAFDSTPEPMHAVSLALHLLNTLLVGGIAWRCSQAICDRVPQKMGMMLLCMLLYGLHPVLIEPVAWIGCQFDLIATMFMLLGLLLNARIQNDITRAPVVGLIFFLAACSKESAASFPFLVFVFDWALLPKTEPFDPMSAARSLIRQHWKTYCGIVVAGLLYLMLRDWALGGVLVKSSAARAPTFLQRPQEVCAAYLHYWRTLIWPMPEMGPLHLIDTHLFTTISVLSLVRCAMSLSILAIASYFAVRRASSLGAIVLAASFALLPVLHISPVTFDVSLYHERYVMTALSVVCAMLPLVLIQIPMKSKVSRYVLATVTAFWFLLAIVDIRATLPNWSNDINLWKWALAMYPDSPDANINLMAAYVRYQDYTDLGILEDQQLANPTPCVSCMLTLANIAADQKDPRRAILALGNASQSKQLTRSRDGLHLYYLAMGKVLILQGQRADAEKPLEIAQSLSPLDVRPRLVLAHDLASEGKSDLARQLGTSAIQDLPEDQRPAMMQALNEAIEKGRKNHTAPQESENERPADQ</sequence>
<keyword evidence="2" id="KW-0802">TPR repeat</keyword>
<dbReference type="EMBL" id="RYZR01000007">
    <property type="protein sequence ID" value="RUL62288.1"/>
    <property type="molecule type" value="Genomic_DNA"/>
</dbReference>
<feature type="transmembrane region" description="Helical" evidence="4">
    <location>
        <begin position="359"/>
        <end position="378"/>
    </location>
</feature>
<comment type="caution">
    <text evidence="5">The sequence shown here is derived from an EMBL/GenBank/DDBJ whole genome shotgun (WGS) entry which is preliminary data.</text>
</comment>
<dbReference type="PANTHER" id="PTHR44227">
    <property type="match status" value="1"/>
</dbReference>
<accession>A0A3S0RCU2</accession>
<evidence type="ECO:0000256" key="3">
    <source>
        <dbReference type="SAM" id="MobiDB-lite"/>
    </source>
</evidence>
<keyword evidence="4" id="KW-0812">Transmembrane</keyword>
<dbReference type="OrthoDB" id="5932158at2"/>
<dbReference type="PANTHER" id="PTHR44227:SF3">
    <property type="entry name" value="PROTEIN O-MANNOSYL-TRANSFERASE TMTC4"/>
    <property type="match status" value="1"/>
</dbReference>
<feature type="transmembrane region" description="Helical" evidence="4">
    <location>
        <begin position="328"/>
        <end position="347"/>
    </location>
</feature>
<protein>
    <recommendedName>
        <fullName evidence="7">Tetratricopeptide repeat protein</fullName>
    </recommendedName>
</protein>
<feature type="transmembrane region" description="Helical" evidence="4">
    <location>
        <begin position="5"/>
        <end position="24"/>
    </location>
</feature>
<evidence type="ECO:0000256" key="2">
    <source>
        <dbReference type="ARBA" id="ARBA00022803"/>
    </source>
</evidence>
<dbReference type="RefSeq" id="WP_126674732.1">
    <property type="nucleotide sequence ID" value="NZ_RYZR01000007.1"/>
</dbReference>
<feature type="transmembrane region" description="Helical" evidence="4">
    <location>
        <begin position="88"/>
        <end position="108"/>
    </location>
</feature>
<keyword evidence="4" id="KW-0472">Membrane</keyword>
<evidence type="ECO:0000313" key="6">
    <source>
        <dbReference type="Proteomes" id="UP000267077"/>
    </source>
</evidence>
<proteinExistence type="predicted"/>
<dbReference type="Proteomes" id="UP000267077">
    <property type="component" value="Unassembled WGS sequence"/>
</dbReference>
<evidence type="ECO:0000256" key="1">
    <source>
        <dbReference type="ARBA" id="ARBA00022737"/>
    </source>
</evidence>
<dbReference type="Gene3D" id="1.25.40.10">
    <property type="entry name" value="Tetratricopeptide repeat domain"/>
    <property type="match status" value="1"/>
</dbReference>
<name>A0A3S0RCU2_9GAMM</name>
<feature type="transmembrane region" description="Helical" evidence="4">
    <location>
        <begin position="295"/>
        <end position="322"/>
    </location>
</feature>
<dbReference type="InterPro" id="IPR011990">
    <property type="entry name" value="TPR-like_helical_dom_sf"/>
</dbReference>
<keyword evidence="6" id="KW-1185">Reference proteome</keyword>